<evidence type="ECO:0000313" key="5">
    <source>
        <dbReference type="EMBL" id="GMN19335.1"/>
    </source>
</evidence>
<evidence type="ECO:0000256" key="1">
    <source>
        <dbReference type="SAM" id="Coils"/>
    </source>
</evidence>
<dbReference type="SMART" id="SM00327">
    <property type="entry name" value="VWA"/>
    <property type="match status" value="1"/>
</dbReference>
<dbReference type="SUPFAM" id="SSF53300">
    <property type="entry name" value="vWA-like"/>
    <property type="match status" value="1"/>
</dbReference>
<dbReference type="InterPro" id="IPR036465">
    <property type="entry name" value="vWFA_dom_sf"/>
</dbReference>
<dbReference type="PANTHER" id="PTHR10579:SF129">
    <property type="entry name" value="OS01G0640200 PROTEIN"/>
    <property type="match status" value="1"/>
</dbReference>
<sequence>MTFNDDEPIVAPQDDSTEEKPGTYGAGKTQMTIINQPEAPLEETELKVLLKLSGSGDNEDRFPVDIVAILDVSKSMNEEDKIGKLKIAMQFLIQKLSPIDRLSVVTFSTESKRLFPLRQITNNSQKEIIEKINALEVNGATNMADGLKTGLEVLRDRRLKNGRLGAIMLMSDGEQTIELGDAGHVDQLDNFPVHTFGFGSDAKPEVLKEIAEKSKGGTFSDVRDHNNLSKAFSQCLGGLLTVVVKDLNLTIAQVDEESKIKNVSAGNYPKTENDYSVTISFGELYNNEVLMVMVYLLLPKVESERNSDVLQVTYTYSSGKGKLFEAHPITAIVTRVEKATYKEEPKLILEENRLNTLKSVKEARVMADNMELEKAKEKVDEAQNLLEDVKAVDTKEIIKTLTYDLQQLSELMTTQKEYEEKGRPYALSFETSHERQRYAARGDIEKVRSFATPRMNAYLEEAKKFNEDPASK</sequence>
<reference evidence="4" key="1">
    <citation type="submission" date="2023-07" db="EMBL/GenBank/DDBJ databases">
        <title>draft genome sequence of fig (Ficus carica).</title>
        <authorList>
            <person name="Takahashi T."/>
            <person name="Nishimura K."/>
        </authorList>
    </citation>
    <scope>NUCLEOTIDE SEQUENCE</scope>
</reference>
<dbReference type="InterPro" id="IPR051266">
    <property type="entry name" value="CLCR"/>
</dbReference>
<dbReference type="InterPro" id="IPR002035">
    <property type="entry name" value="VWF_A"/>
</dbReference>
<dbReference type="PROSITE" id="PS50234">
    <property type="entry name" value="VWFA"/>
    <property type="match status" value="1"/>
</dbReference>
<dbReference type="Pfam" id="PF00092">
    <property type="entry name" value="VWA"/>
    <property type="match status" value="1"/>
</dbReference>
<name>A0AA88CV00_FICCA</name>
<dbReference type="InterPro" id="IPR032838">
    <property type="entry name" value="Vwaint_dom"/>
</dbReference>
<dbReference type="EMBL" id="BTGU01003779">
    <property type="protein sequence ID" value="GMN19329.1"/>
    <property type="molecule type" value="Genomic_DNA"/>
</dbReference>
<organism evidence="4 6">
    <name type="scientific">Ficus carica</name>
    <name type="common">Common fig</name>
    <dbReference type="NCBI Taxonomy" id="3494"/>
    <lineage>
        <taxon>Eukaryota</taxon>
        <taxon>Viridiplantae</taxon>
        <taxon>Streptophyta</taxon>
        <taxon>Embryophyta</taxon>
        <taxon>Tracheophyta</taxon>
        <taxon>Spermatophyta</taxon>
        <taxon>Magnoliopsida</taxon>
        <taxon>eudicotyledons</taxon>
        <taxon>Gunneridae</taxon>
        <taxon>Pentapetalae</taxon>
        <taxon>rosids</taxon>
        <taxon>fabids</taxon>
        <taxon>Rosales</taxon>
        <taxon>Moraceae</taxon>
        <taxon>Ficeae</taxon>
        <taxon>Ficus</taxon>
    </lineage>
</organism>
<keyword evidence="6" id="KW-1185">Reference proteome</keyword>
<dbReference type="Gene3D" id="3.40.50.410">
    <property type="entry name" value="von Willebrand factor, type A domain"/>
    <property type="match status" value="1"/>
</dbReference>
<protein>
    <recommendedName>
        <fullName evidence="3">VWFA domain-containing protein</fullName>
    </recommendedName>
</protein>
<accession>A0AA88CV00</accession>
<comment type="caution">
    <text evidence="4">The sequence shown here is derived from an EMBL/GenBank/DDBJ whole genome shotgun (WGS) entry which is preliminary data.</text>
</comment>
<gene>
    <name evidence="4" type="ORF">TIFTF001_045167</name>
    <name evidence="5" type="ORF">TIFTF001_045169</name>
</gene>
<evidence type="ECO:0000259" key="3">
    <source>
        <dbReference type="PROSITE" id="PS50234"/>
    </source>
</evidence>
<dbReference type="EMBL" id="BTGU01003780">
    <property type="protein sequence ID" value="GMN19335.1"/>
    <property type="molecule type" value="Genomic_DNA"/>
</dbReference>
<evidence type="ECO:0000313" key="4">
    <source>
        <dbReference type="EMBL" id="GMN19329.1"/>
    </source>
</evidence>
<dbReference type="Proteomes" id="UP001187192">
    <property type="component" value="Unassembled WGS sequence"/>
</dbReference>
<feature type="domain" description="VWFA" evidence="3">
    <location>
        <begin position="65"/>
        <end position="236"/>
    </location>
</feature>
<evidence type="ECO:0000256" key="2">
    <source>
        <dbReference type="SAM" id="MobiDB-lite"/>
    </source>
</evidence>
<dbReference type="Pfam" id="PF14624">
    <property type="entry name" value="Vwaint"/>
    <property type="match status" value="1"/>
</dbReference>
<dbReference type="PANTHER" id="PTHR10579">
    <property type="entry name" value="CALCIUM-ACTIVATED CHLORIDE CHANNEL REGULATOR"/>
    <property type="match status" value="1"/>
</dbReference>
<dbReference type="AlphaFoldDB" id="A0AA88CV00"/>
<feature type="coiled-coil region" evidence="1">
    <location>
        <begin position="365"/>
        <end position="392"/>
    </location>
</feature>
<proteinExistence type="predicted"/>
<feature type="region of interest" description="Disordered" evidence="2">
    <location>
        <begin position="1"/>
        <end position="28"/>
    </location>
</feature>
<evidence type="ECO:0000313" key="6">
    <source>
        <dbReference type="Proteomes" id="UP001187192"/>
    </source>
</evidence>
<keyword evidence="1" id="KW-0175">Coiled coil</keyword>